<organism evidence="2 3">
    <name type="scientific">Glossina palpalis gambiensis</name>
    <dbReference type="NCBI Taxonomy" id="67801"/>
    <lineage>
        <taxon>Eukaryota</taxon>
        <taxon>Metazoa</taxon>
        <taxon>Ecdysozoa</taxon>
        <taxon>Arthropoda</taxon>
        <taxon>Hexapoda</taxon>
        <taxon>Insecta</taxon>
        <taxon>Pterygota</taxon>
        <taxon>Neoptera</taxon>
        <taxon>Endopterygota</taxon>
        <taxon>Diptera</taxon>
        <taxon>Brachycera</taxon>
        <taxon>Muscomorpha</taxon>
        <taxon>Hippoboscoidea</taxon>
        <taxon>Glossinidae</taxon>
        <taxon>Glossina</taxon>
    </lineage>
</organism>
<keyword evidence="1" id="KW-1133">Transmembrane helix</keyword>
<dbReference type="AlphaFoldDB" id="A0A1B0BD50"/>
<reference evidence="2" key="2">
    <citation type="submission" date="2020-05" db="UniProtKB">
        <authorList>
            <consortium name="EnsemblMetazoa"/>
        </authorList>
    </citation>
    <scope>IDENTIFICATION</scope>
    <source>
        <strain evidence="2">IAEA</strain>
    </source>
</reference>
<protein>
    <submittedName>
        <fullName evidence="2">Uncharacterized protein</fullName>
    </submittedName>
</protein>
<dbReference type="Proteomes" id="UP000092460">
    <property type="component" value="Unassembled WGS sequence"/>
</dbReference>
<keyword evidence="1" id="KW-0472">Membrane</keyword>
<dbReference type="EnsemblMetazoa" id="GPPI026270-RA">
    <property type="protein sequence ID" value="GPPI026270-PA"/>
    <property type="gene ID" value="GPPI026270"/>
</dbReference>
<evidence type="ECO:0000256" key="1">
    <source>
        <dbReference type="SAM" id="Phobius"/>
    </source>
</evidence>
<evidence type="ECO:0000313" key="2">
    <source>
        <dbReference type="EnsemblMetazoa" id="GPPI026270-PA"/>
    </source>
</evidence>
<feature type="transmembrane region" description="Helical" evidence="1">
    <location>
        <begin position="80"/>
        <end position="105"/>
    </location>
</feature>
<evidence type="ECO:0000313" key="3">
    <source>
        <dbReference type="Proteomes" id="UP000092460"/>
    </source>
</evidence>
<keyword evidence="1" id="KW-0812">Transmembrane</keyword>
<dbReference type="VEuPathDB" id="VectorBase:GPPI026270"/>
<keyword evidence="3" id="KW-1185">Reference proteome</keyword>
<sequence length="147" mass="15174">MYSSNSTGALVVLGVADNGDVCFVVSVTSFAFGDTATGFTVSLPFIISGVCLAACTKATSSRIKSNSSGVVVDRNLHSGLYLMTLPTTLISSFLSGCIAAGFSLVTFSGRTALNVLTCSTPRRGLLSSNLSSLTISSFRGRLQALLK</sequence>
<reference evidence="3" key="1">
    <citation type="submission" date="2015-01" db="EMBL/GenBank/DDBJ databases">
        <authorList>
            <person name="Aksoy S."/>
            <person name="Warren W."/>
            <person name="Wilson R.K."/>
        </authorList>
    </citation>
    <scope>NUCLEOTIDE SEQUENCE [LARGE SCALE GENOMIC DNA]</scope>
    <source>
        <strain evidence="3">IAEA</strain>
    </source>
</reference>
<accession>A0A1B0BD50</accession>
<dbReference type="EMBL" id="JXJN01012333">
    <property type="status" value="NOT_ANNOTATED_CDS"/>
    <property type="molecule type" value="Genomic_DNA"/>
</dbReference>
<proteinExistence type="predicted"/>
<feature type="transmembrane region" description="Helical" evidence="1">
    <location>
        <begin position="39"/>
        <end position="59"/>
    </location>
</feature>
<name>A0A1B0BD50_9MUSC</name>